<keyword evidence="1" id="KW-0812">Transmembrane</keyword>
<reference evidence="2 3" key="1">
    <citation type="submission" date="2024-01" db="EMBL/GenBank/DDBJ databases">
        <title>The genomes of 5 underutilized Papilionoideae crops provide insights into root nodulation and disease resistanc.</title>
        <authorList>
            <person name="Yuan L."/>
        </authorList>
    </citation>
    <scope>NUCLEOTIDE SEQUENCE [LARGE SCALE GENOMIC DNA]</scope>
    <source>
        <strain evidence="2">ZHUSHIDOU_FW_LH</strain>
        <tissue evidence="2">Leaf</tissue>
    </source>
</reference>
<dbReference type="Proteomes" id="UP001372338">
    <property type="component" value="Unassembled WGS sequence"/>
</dbReference>
<gene>
    <name evidence="2" type="ORF">RIF29_14093</name>
</gene>
<protein>
    <submittedName>
        <fullName evidence="2">Uncharacterized protein</fullName>
    </submittedName>
</protein>
<evidence type="ECO:0000313" key="3">
    <source>
        <dbReference type="Proteomes" id="UP001372338"/>
    </source>
</evidence>
<evidence type="ECO:0000256" key="1">
    <source>
        <dbReference type="SAM" id="Phobius"/>
    </source>
</evidence>
<organism evidence="2 3">
    <name type="scientific">Crotalaria pallida</name>
    <name type="common">Smooth rattlebox</name>
    <name type="synonym">Crotalaria striata</name>
    <dbReference type="NCBI Taxonomy" id="3830"/>
    <lineage>
        <taxon>Eukaryota</taxon>
        <taxon>Viridiplantae</taxon>
        <taxon>Streptophyta</taxon>
        <taxon>Embryophyta</taxon>
        <taxon>Tracheophyta</taxon>
        <taxon>Spermatophyta</taxon>
        <taxon>Magnoliopsida</taxon>
        <taxon>eudicotyledons</taxon>
        <taxon>Gunneridae</taxon>
        <taxon>Pentapetalae</taxon>
        <taxon>rosids</taxon>
        <taxon>fabids</taxon>
        <taxon>Fabales</taxon>
        <taxon>Fabaceae</taxon>
        <taxon>Papilionoideae</taxon>
        <taxon>50 kb inversion clade</taxon>
        <taxon>genistoids sensu lato</taxon>
        <taxon>core genistoids</taxon>
        <taxon>Crotalarieae</taxon>
        <taxon>Crotalaria</taxon>
    </lineage>
</organism>
<dbReference type="EMBL" id="JAYWIO010000003">
    <property type="protein sequence ID" value="KAK7273047.1"/>
    <property type="molecule type" value="Genomic_DNA"/>
</dbReference>
<comment type="caution">
    <text evidence="2">The sequence shown here is derived from an EMBL/GenBank/DDBJ whole genome shotgun (WGS) entry which is preliminary data.</text>
</comment>
<keyword evidence="1" id="KW-1133">Transmembrane helix</keyword>
<keyword evidence="1" id="KW-0472">Membrane</keyword>
<proteinExistence type="predicted"/>
<accession>A0AAN9FAR9</accession>
<dbReference type="AlphaFoldDB" id="A0AAN9FAR9"/>
<evidence type="ECO:0000313" key="2">
    <source>
        <dbReference type="EMBL" id="KAK7273047.1"/>
    </source>
</evidence>
<feature type="transmembrane region" description="Helical" evidence="1">
    <location>
        <begin position="35"/>
        <end position="54"/>
    </location>
</feature>
<sequence>MKKKKWHHNIMVISYNLTLEYCRLLHENLKSRSTLFYYLFFFIFTLSDILFESYRLGGHLSFDFSTSSSSSIQSQVNATE</sequence>
<keyword evidence="3" id="KW-1185">Reference proteome</keyword>
<name>A0AAN9FAR9_CROPI</name>